<name>A0A139SJL3_9BACT</name>
<protein>
    <recommendedName>
        <fullName evidence="6">TonB-dependent receptor-like beta-barrel domain-containing protein</fullName>
    </recommendedName>
</protein>
<dbReference type="Proteomes" id="UP000070058">
    <property type="component" value="Unassembled WGS sequence"/>
</dbReference>
<keyword evidence="3" id="KW-0998">Cell outer membrane</keyword>
<evidence type="ECO:0000256" key="1">
    <source>
        <dbReference type="ARBA" id="ARBA00004442"/>
    </source>
</evidence>
<evidence type="ECO:0000313" key="4">
    <source>
        <dbReference type="EMBL" id="KXU34742.1"/>
    </source>
</evidence>
<evidence type="ECO:0000256" key="2">
    <source>
        <dbReference type="ARBA" id="ARBA00023136"/>
    </source>
</evidence>
<sequence>MRELMGLIDEALQIPGGVARMHHYYGTEDVMTAGKNWFDGEGLSGAPGSEWRRAELYENTTVPELRKWRINLISNYEFDRSILKGVNIGGGLRYQSSVALGYPPAGDPDDPRQIRYDFSRPYKGPAETNVDLWIGYTRQLTRKIHWRIQLNIKDAFEKKGLIPITYNPNGRPAAYRIVSGQSWTLVNTLSF</sequence>
<comment type="subcellular location">
    <subcellularLocation>
        <location evidence="1">Cell outer membrane</location>
    </subcellularLocation>
</comment>
<keyword evidence="2" id="KW-0472">Membrane</keyword>
<gene>
    <name evidence="4" type="ORF">AXK11_07830</name>
</gene>
<organism evidence="4 5">
    <name type="scientific">Cephaloticoccus primus</name>
    <dbReference type="NCBI Taxonomy" id="1548207"/>
    <lineage>
        <taxon>Bacteria</taxon>
        <taxon>Pseudomonadati</taxon>
        <taxon>Verrucomicrobiota</taxon>
        <taxon>Opitutia</taxon>
        <taxon>Opitutales</taxon>
        <taxon>Opitutaceae</taxon>
        <taxon>Cephaloticoccus</taxon>
    </lineage>
</organism>
<dbReference type="GO" id="GO:0009279">
    <property type="term" value="C:cell outer membrane"/>
    <property type="evidence" value="ECO:0007669"/>
    <property type="project" value="UniProtKB-SubCell"/>
</dbReference>
<dbReference type="InterPro" id="IPR036942">
    <property type="entry name" value="Beta-barrel_TonB_sf"/>
</dbReference>
<evidence type="ECO:0000313" key="5">
    <source>
        <dbReference type="Proteomes" id="UP000070058"/>
    </source>
</evidence>
<accession>A0A139SJL3</accession>
<evidence type="ECO:0008006" key="6">
    <source>
        <dbReference type="Google" id="ProtNLM"/>
    </source>
</evidence>
<dbReference type="AlphaFoldDB" id="A0A139SJL3"/>
<keyword evidence="5" id="KW-1185">Reference proteome</keyword>
<comment type="caution">
    <text evidence="4">The sequence shown here is derived from an EMBL/GenBank/DDBJ whole genome shotgun (WGS) entry which is preliminary data.</text>
</comment>
<dbReference type="Gene3D" id="2.40.170.20">
    <property type="entry name" value="TonB-dependent receptor, beta-barrel domain"/>
    <property type="match status" value="1"/>
</dbReference>
<evidence type="ECO:0000256" key="3">
    <source>
        <dbReference type="ARBA" id="ARBA00023237"/>
    </source>
</evidence>
<dbReference type="EMBL" id="LSZQ01000057">
    <property type="protein sequence ID" value="KXU34742.1"/>
    <property type="molecule type" value="Genomic_DNA"/>
</dbReference>
<proteinExistence type="predicted"/>
<reference evidence="5" key="1">
    <citation type="submission" date="2016-02" db="EMBL/GenBank/DDBJ databases">
        <authorList>
            <person name="Sanders J.G."/>
            <person name="Lin J.Y."/>
            <person name="Wertz J.T."/>
            <person name="Russell J.A."/>
            <person name="Moreau C.S."/>
            <person name="Powell S."/>
        </authorList>
    </citation>
    <scope>NUCLEOTIDE SEQUENCE [LARGE SCALE GENOMIC DNA]</scope>
    <source>
        <strain evidence="5">CAG34</strain>
    </source>
</reference>
<dbReference type="SUPFAM" id="SSF56935">
    <property type="entry name" value="Porins"/>
    <property type="match status" value="1"/>
</dbReference>